<evidence type="ECO:0000313" key="1">
    <source>
        <dbReference type="EMBL" id="KAJ1150550.1"/>
    </source>
</evidence>
<comment type="caution">
    <text evidence="1">The sequence shown here is derived from an EMBL/GenBank/DDBJ whole genome shotgun (WGS) entry which is preliminary data.</text>
</comment>
<gene>
    <name evidence="1" type="ORF">NDU88_003341</name>
</gene>
<organism evidence="1 2">
    <name type="scientific">Pleurodeles waltl</name>
    <name type="common">Iberian ribbed newt</name>
    <dbReference type="NCBI Taxonomy" id="8319"/>
    <lineage>
        <taxon>Eukaryota</taxon>
        <taxon>Metazoa</taxon>
        <taxon>Chordata</taxon>
        <taxon>Craniata</taxon>
        <taxon>Vertebrata</taxon>
        <taxon>Euteleostomi</taxon>
        <taxon>Amphibia</taxon>
        <taxon>Batrachia</taxon>
        <taxon>Caudata</taxon>
        <taxon>Salamandroidea</taxon>
        <taxon>Salamandridae</taxon>
        <taxon>Pleurodelinae</taxon>
        <taxon>Pleurodeles</taxon>
    </lineage>
</organism>
<evidence type="ECO:0000313" key="2">
    <source>
        <dbReference type="Proteomes" id="UP001066276"/>
    </source>
</evidence>
<keyword evidence="2" id="KW-1185">Reference proteome</keyword>
<dbReference type="EMBL" id="JANPWB010000009">
    <property type="protein sequence ID" value="KAJ1150550.1"/>
    <property type="molecule type" value="Genomic_DNA"/>
</dbReference>
<protein>
    <submittedName>
        <fullName evidence="1">Uncharacterized protein</fullName>
    </submittedName>
</protein>
<proteinExistence type="predicted"/>
<accession>A0AAV7RGB1</accession>
<name>A0AAV7RGB1_PLEWA</name>
<sequence>MLARHRKQNRARKGPRKMAAAPAHWCGGPIEDTWCWAIQAQGACEGEAPWVSRAMGATRVVLCQERLRETHVAFRGVAACGGLLVVQLYVAGAEVPPGSSVIGPGERDTGWFRAMRWIQRVP</sequence>
<dbReference type="AlphaFoldDB" id="A0AAV7RGB1"/>
<dbReference type="Proteomes" id="UP001066276">
    <property type="component" value="Chromosome 5"/>
</dbReference>
<reference evidence="1" key="1">
    <citation type="journal article" date="2022" name="bioRxiv">
        <title>Sequencing and chromosome-scale assembly of the giantPleurodeles waltlgenome.</title>
        <authorList>
            <person name="Brown T."/>
            <person name="Elewa A."/>
            <person name="Iarovenko S."/>
            <person name="Subramanian E."/>
            <person name="Araus A.J."/>
            <person name="Petzold A."/>
            <person name="Susuki M."/>
            <person name="Suzuki K.-i.T."/>
            <person name="Hayashi T."/>
            <person name="Toyoda A."/>
            <person name="Oliveira C."/>
            <person name="Osipova E."/>
            <person name="Leigh N.D."/>
            <person name="Simon A."/>
            <person name="Yun M.H."/>
        </authorList>
    </citation>
    <scope>NUCLEOTIDE SEQUENCE</scope>
    <source>
        <strain evidence="1">20211129_DDA</strain>
        <tissue evidence="1">Liver</tissue>
    </source>
</reference>